<dbReference type="STRING" id="56857.A0A200QXA2"/>
<dbReference type="SUPFAM" id="SSF81383">
    <property type="entry name" value="F-box domain"/>
    <property type="match status" value="1"/>
</dbReference>
<dbReference type="SMART" id="SM00256">
    <property type="entry name" value="FBOX"/>
    <property type="match status" value="1"/>
</dbReference>
<dbReference type="PROSITE" id="PS50181">
    <property type="entry name" value="FBOX"/>
    <property type="match status" value="1"/>
</dbReference>
<dbReference type="InParanoid" id="A0A200QXA2"/>
<dbReference type="PANTHER" id="PTHR31900">
    <property type="entry name" value="F-BOX/RNI SUPERFAMILY PROTEIN-RELATED"/>
    <property type="match status" value="1"/>
</dbReference>
<evidence type="ECO:0000259" key="1">
    <source>
        <dbReference type="PROSITE" id="PS50181"/>
    </source>
</evidence>
<dbReference type="Pfam" id="PF00646">
    <property type="entry name" value="F-box"/>
    <property type="match status" value="1"/>
</dbReference>
<evidence type="ECO:0000313" key="2">
    <source>
        <dbReference type="EMBL" id="OVA15078.1"/>
    </source>
</evidence>
<dbReference type="EMBL" id="MVGT01000924">
    <property type="protein sequence ID" value="OVA15078.1"/>
    <property type="molecule type" value="Genomic_DNA"/>
</dbReference>
<accession>A0A200QXA2</accession>
<dbReference type="CDD" id="cd22160">
    <property type="entry name" value="F-box_AtFBL13-like"/>
    <property type="match status" value="1"/>
</dbReference>
<reference evidence="2 3" key="1">
    <citation type="journal article" date="2017" name="Mol. Plant">
        <title>The Genome of Medicinal Plant Macleaya cordata Provides New Insights into Benzylisoquinoline Alkaloids Metabolism.</title>
        <authorList>
            <person name="Liu X."/>
            <person name="Liu Y."/>
            <person name="Huang P."/>
            <person name="Ma Y."/>
            <person name="Qing Z."/>
            <person name="Tang Q."/>
            <person name="Cao H."/>
            <person name="Cheng P."/>
            <person name="Zheng Y."/>
            <person name="Yuan Z."/>
            <person name="Zhou Y."/>
            <person name="Liu J."/>
            <person name="Tang Z."/>
            <person name="Zhuo Y."/>
            <person name="Zhang Y."/>
            <person name="Yu L."/>
            <person name="Huang J."/>
            <person name="Yang P."/>
            <person name="Peng Q."/>
            <person name="Zhang J."/>
            <person name="Jiang W."/>
            <person name="Zhang Z."/>
            <person name="Lin K."/>
            <person name="Ro D.K."/>
            <person name="Chen X."/>
            <person name="Xiong X."/>
            <person name="Shang Y."/>
            <person name="Huang S."/>
            <person name="Zeng J."/>
        </authorList>
    </citation>
    <scope>NUCLEOTIDE SEQUENCE [LARGE SCALE GENOMIC DNA]</scope>
    <source>
        <strain evidence="3">cv. BLH2017</strain>
        <tissue evidence="2">Root</tissue>
    </source>
</reference>
<dbReference type="SMART" id="SM00579">
    <property type="entry name" value="FBD"/>
    <property type="match status" value="1"/>
</dbReference>
<sequence>MAQQTSISDLPEGILLHILSFLPIRYAVQASILSRTWRYLWTYMPNLDFDNFLYLFHHDHYVRRGFVFHEKRFADFVDGVLLFHKMSHIQSFRITCFNYCDVYHAERWINAAINKNVQELELEIPRNQVMKLPDSIFTCESLVSLKLHDSLPTLPVSTSICFTRLRTLHLVSITFSSRKNSFQKLLSHCPVLENLIIVGCKWLVINDDEVVDISPHLPPTLKNLSVNGSFATEESAGIKISMPNLISFEYINYFGKNYVLENLSSLNDASIDFKVNRRKGKRHEETFKRRHDESFFEVCKLLEGVSNAGILTLSDSTLEVLSKAPNLLELLPTFHNLNKLIISCGRKKKDFQLIAYLIQSSPVLESLVINIKPSPNDDEEGHQESKRLFLEGLFLDHIKEMKIKEVKIRHFGGSEYELEFFKLFLKNASTMERLVINKGKDLPERFEIYMKVLMFQRASASCTISIS</sequence>
<dbReference type="InterPro" id="IPR036047">
    <property type="entry name" value="F-box-like_dom_sf"/>
</dbReference>
<dbReference type="Gene3D" id="1.20.1280.50">
    <property type="match status" value="1"/>
</dbReference>
<comment type="caution">
    <text evidence="2">The sequence shown here is derived from an EMBL/GenBank/DDBJ whole genome shotgun (WGS) entry which is preliminary data.</text>
</comment>
<dbReference type="InterPro" id="IPR006566">
    <property type="entry name" value="FBD"/>
</dbReference>
<dbReference type="InterPro" id="IPR032675">
    <property type="entry name" value="LRR_dom_sf"/>
</dbReference>
<dbReference type="SUPFAM" id="SSF52047">
    <property type="entry name" value="RNI-like"/>
    <property type="match status" value="1"/>
</dbReference>
<protein>
    <submittedName>
        <fullName evidence="2">F-box domain</fullName>
    </submittedName>
</protein>
<dbReference type="Pfam" id="PF23622">
    <property type="entry name" value="LRR_At1g61320_AtMIF1"/>
    <property type="match status" value="1"/>
</dbReference>
<gene>
    <name evidence="2" type="ORF">BVC80_949g95</name>
</gene>
<dbReference type="PANTHER" id="PTHR31900:SF30">
    <property type="entry name" value="SUPERFAMILY PROTEIN, PUTATIVE-RELATED"/>
    <property type="match status" value="1"/>
</dbReference>
<proteinExistence type="predicted"/>
<dbReference type="OMA" id="IPEAICY"/>
<dbReference type="Gene3D" id="3.80.10.10">
    <property type="entry name" value="Ribonuclease Inhibitor"/>
    <property type="match status" value="1"/>
</dbReference>
<feature type="domain" description="F-box" evidence="1">
    <location>
        <begin position="4"/>
        <end position="52"/>
    </location>
</feature>
<organism evidence="2 3">
    <name type="scientific">Macleaya cordata</name>
    <name type="common">Five-seeded plume-poppy</name>
    <name type="synonym">Bocconia cordata</name>
    <dbReference type="NCBI Taxonomy" id="56857"/>
    <lineage>
        <taxon>Eukaryota</taxon>
        <taxon>Viridiplantae</taxon>
        <taxon>Streptophyta</taxon>
        <taxon>Embryophyta</taxon>
        <taxon>Tracheophyta</taxon>
        <taxon>Spermatophyta</taxon>
        <taxon>Magnoliopsida</taxon>
        <taxon>Ranunculales</taxon>
        <taxon>Papaveraceae</taxon>
        <taxon>Papaveroideae</taxon>
        <taxon>Macleaya</taxon>
    </lineage>
</organism>
<dbReference type="InterPro" id="IPR050232">
    <property type="entry name" value="FBL13/AtMIF1-like"/>
</dbReference>
<dbReference type="InterPro" id="IPR053781">
    <property type="entry name" value="F-box_AtFBL13-like"/>
</dbReference>
<dbReference type="AlphaFoldDB" id="A0A200QXA2"/>
<dbReference type="Proteomes" id="UP000195402">
    <property type="component" value="Unassembled WGS sequence"/>
</dbReference>
<evidence type="ECO:0000313" key="3">
    <source>
        <dbReference type="Proteomes" id="UP000195402"/>
    </source>
</evidence>
<keyword evidence="3" id="KW-1185">Reference proteome</keyword>
<dbReference type="FunCoup" id="A0A200QXA2">
    <property type="interactions" value="607"/>
</dbReference>
<dbReference type="InterPro" id="IPR055357">
    <property type="entry name" value="LRR_At1g61320_AtMIF1"/>
</dbReference>
<dbReference type="InterPro" id="IPR001810">
    <property type="entry name" value="F-box_dom"/>
</dbReference>
<dbReference type="OrthoDB" id="612216at2759"/>
<name>A0A200QXA2_MACCD</name>